<dbReference type="OMA" id="AWYRSRC"/>
<dbReference type="EMBL" id="KZ107840">
    <property type="protein sequence ID" value="OSS52127.1"/>
    <property type="molecule type" value="Genomic_DNA"/>
</dbReference>
<dbReference type="STRING" id="105696.A0A1Y2M9G6"/>
<evidence type="ECO:0008006" key="3">
    <source>
        <dbReference type="Google" id="ProtNLM"/>
    </source>
</evidence>
<gene>
    <name evidence="1" type="ORF">B5807_03432</name>
</gene>
<proteinExistence type="predicted"/>
<dbReference type="AlphaFoldDB" id="A0A1Y2M9G6"/>
<dbReference type="SUPFAM" id="SSF82199">
    <property type="entry name" value="SET domain"/>
    <property type="match status" value="1"/>
</dbReference>
<dbReference type="InterPro" id="IPR046341">
    <property type="entry name" value="SET_dom_sf"/>
</dbReference>
<keyword evidence="2" id="KW-1185">Reference proteome</keyword>
<dbReference type="GO" id="GO:0016279">
    <property type="term" value="F:protein-lysine N-methyltransferase activity"/>
    <property type="evidence" value="ECO:0007669"/>
    <property type="project" value="TreeGrafter"/>
</dbReference>
<evidence type="ECO:0000313" key="1">
    <source>
        <dbReference type="EMBL" id="OSS52127.1"/>
    </source>
</evidence>
<dbReference type="PANTHER" id="PTHR13271:SF76">
    <property type="entry name" value="SET DOMAIN-CONTAINING PROTEIN 8"/>
    <property type="match status" value="1"/>
</dbReference>
<dbReference type="Gene3D" id="3.90.1410.10">
    <property type="entry name" value="set domain protein methyltransferase, domain 1"/>
    <property type="match status" value="1"/>
</dbReference>
<organism evidence="1 2">
    <name type="scientific">Epicoccum nigrum</name>
    <name type="common">Soil fungus</name>
    <name type="synonym">Epicoccum purpurascens</name>
    <dbReference type="NCBI Taxonomy" id="105696"/>
    <lineage>
        <taxon>Eukaryota</taxon>
        <taxon>Fungi</taxon>
        <taxon>Dikarya</taxon>
        <taxon>Ascomycota</taxon>
        <taxon>Pezizomycotina</taxon>
        <taxon>Dothideomycetes</taxon>
        <taxon>Pleosporomycetidae</taxon>
        <taxon>Pleosporales</taxon>
        <taxon>Pleosporineae</taxon>
        <taxon>Didymellaceae</taxon>
        <taxon>Epicoccum</taxon>
    </lineage>
</organism>
<protein>
    <recommendedName>
        <fullName evidence="3">SET domain-containing protein</fullName>
    </recommendedName>
</protein>
<reference evidence="1 2" key="1">
    <citation type="journal article" date="2017" name="Genome Announc.">
        <title>Genome sequence of the saprophytic ascomycete Epicoccum nigrum ICMP 19927 strain isolated from New Zealand.</title>
        <authorList>
            <person name="Fokin M."/>
            <person name="Fleetwood D."/>
            <person name="Weir B.S."/>
            <person name="Villas-Boas S.G."/>
        </authorList>
    </citation>
    <scope>NUCLEOTIDE SEQUENCE [LARGE SCALE GENOMIC DNA]</scope>
    <source>
        <strain evidence="1 2">ICMP 19927</strain>
    </source>
</reference>
<dbReference type="CDD" id="cd10527">
    <property type="entry name" value="SET_LSMT"/>
    <property type="match status" value="1"/>
</dbReference>
<dbReference type="InParanoid" id="A0A1Y2M9G6"/>
<dbReference type="InterPro" id="IPR050600">
    <property type="entry name" value="SETD3_SETD6_MTase"/>
</dbReference>
<sequence>MIRSGRANGWLTQPIGALPTWATFHGVSFNGIKIGPLPGFEERGSTVFADRELEGGKVEPLLVVPKELIISQQNIELLAKSDRHLCEVLEATGDFGRTTRGAVLIFLLMQATICCPDIKDVGVLNPLTEYVKYLPDELLPTFWSEEEQELLTGTTLQPAVRTKLNSLLREFELVRSATQEINWCAKYWWDEDNGLVTFDDWMCVDAMYRSRALEFPGVGDCMCPCVDMANHASGDATAAVYETDEDGDGLLLLREGKTIGKEGEISITYGDDKGACENIFSYGFLEDSVESAKVMFLDVEIPDDDPLRPAKMFVSTAAPGFRLFDKAGGIDWESDFIWLVIVNEEDGLDFRIRQTIDGKREIQSLWRDNELDDTSKLHQYLREDPMWDVYQLRATVLLHSRVDAQINTLKEYGDPVRDASVREGPWRLAERLRALELQMLERATESFESQKASLLESAVVQQYLGLGNDSDSDEEVDFT</sequence>
<dbReference type="GO" id="GO:0005634">
    <property type="term" value="C:nucleus"/>
    <property type="evidence" value="ECO:0007669"/>
    <property type="project" value="TreeGrafter"/>
</dbReference>
<evidence type="ECO:0000313" key="2">
    <source>
        <dbReference type="Proteomes" id="UP000193240"/>
    </source>
</evidence>
<name>A0A1Y2M9G6_EPING</name>
<accession>A0A1Y2M9G6</accession>
<dbReference type="PANTHER" id="PTHR13271">
    <property type="entry name" value="UNCHARACTERIZED PUTATIVE METHYLTRANSFERASE"/>
    <property type="match status" value="1"/>
</dbReference>
<dbReference type="Proteomes" id="UP000193240">
    <property type="component" value="Unassembled WGS sequence"/>
</dbReference>